<evidence type="ECO:0000259" key="8">
    <source>
        <dbReference type="Pfam" id="PF02397"/>
    </source>
</evidence>
<dbReference type="Pfam" id="PF02397">
    <property type="entry name" value="Bac_transf"/>
    <property type="match status" value="1"/>
</dbReference>
<dbReference type="NCBIfam" id="TIGR03025">
    <property type="entry name" value="EPS_sugtrans"/>
    <property type="match status" value="1"/>
</dbReference>
<dbReference type="PANTHER" id="PTHR30576">
    <property type="entry name" value="COLANIC BIOSYNTHESIS UDP-GLUCOSE LIPID CARRIER TRANSFERASE"/>
    <property type="match status" value="1"/>
</dbReference>
<feature type="domain" description="Bacterial sugar transferase" evidence="8">
    <location>
        <begin position="324"/>
        <end position="512"/>
    </location>
</feature>
<reference evidence="9 10" key="1">
    <citation type="journal article" date="2019" name="Int. J. Syst. Evol. Microbiol.">
        <title>The Global Catalogue of Microorganisms (GCM) 10K type strain sequencing project: providing services to taxonomists for standard genome sequencing and annotation.</title>
        <authorList>
            <consortium name="The Broad Institute Genomics Platform"/>
            <consortium name="The Broad Institute Genome Sequencing Center for Infectious Disease"/>
            <person name="Wu L."/>
            <person name="Ma J."/>
        </authorList>
    </citation>
    <scope>NUCLEOTIDE SEQUENCE [LARGE SCALE GENOMIC DNA]</scope>
    <source>
        <strain evidence="9 10">JCM 14900</strain>
    </source>
</reference>
<evidence type="ECO:0000256" key="5">
    <source>
        <dbReference type="ARBA" id="ARBA00022989"/>
    </source>
</evidence>
<evidence type="ECO:0000256" key="6">
    <source>
        <dbReference type="ARBA" id="ARBA00023136"/>
    </source>
</evidence>
<gene>
    <name evidence="9" type="ORF">GCM10009775_09930</name>
</gene>
<comment type="caution">
    <text evidence="9">The sequence shown here is derived from an EMBL/GenBank/DDBJ whole genome shotgun (WGS) entry which is preliminary data.</text>
</comment>
<keyword evidence="6 7" id="KW-0472">Membrane</keyword>
<dbReference type="PANTHER" id="PTHR30576:SF10">
    <property type="entry name" value="SLL5057 PROTEIN"/>
    <property type="match status" value="1"/>
</dbReference>
<protein>
    <submittedName>
        <fullName evidence="9">Sugar transferase</fullName>
    </submittedName>
</protein>
<keyword evidence="10" id="KW-1185">Reference proteome</keyword>
<evidence type="ECO:0000256" key="3">
    <source>
        <dbReference type="ARBA" id="ARBA00022679"/>
    </source>
</evidence>
<evidence type="ECO:0000313" key="10">
    <source>
        <dbReference type="Proteomes" id="UP001501343"/>
    </source>
</evidence>
<sequence length="517" mass="56993">MTTIDEGQRLGADLAATGAQLHTPAVPATPAPIHAAAVAPTANVALENRLGWERAYRRRLRVSDTVVVLATTGLAAWIQIDTIAQVDLVDAPWQYGRVFLFTAAIWLLMLALFQTRSHRVIGQGTEYRRVLHATGLAFGIAAIAFVIIQSQGIRTQLLIALPAGIAALLVSRWMWRRWLQRQRVAGHFVSKALVVGNRYDVEYVIESLKADGLQAYDVVGVILEDGGDLAVDGTTFGSVGTIDDVAARAEALGADSVILASLPDGDRGYVKRLTWQLEGTAAELSLSSPLVDVAGPRMSLRPVEGLPLIQVEIPRFEGGRHLAKRMLDIVVSSFFLIFVGLATPFIALAIKLDSKGPVFFQQPRVGRDGKTFPMFKFRSMIVDAEEMRHAIEAQNEGAGPLFKMKSDPRVTRVGAILRKFSIDEFPQFFNVLLGHMSIVGPRPPLPRETHHYANETYRRLFIKPGITGPWQVSGRSHLSWEESVRLDLRYVENWSVMGDLLILWKTVGTVLKPHGAY</sequence>
<evidence type="ECO:0000256" key="7">
    <source>
        <dbReference type="SAM" id="Phobius"/>
    </source>
</evidence>
<feature type="transmembrane region" description="Helical" evidence="7">
    <location>
        <begin position="62"/>
        <end position="80"/>
    </location>
</feature>
<proteinExistence type="inferred from homology"/>
<evidence type="ECO:0000256" key="4">
    <source>
        <dbReference type="ARBA" id="ARBA00022692"/>
    </source>
</evidence>
<evidence type="ECO:0000256" key="1">
    <source>
        <dbReference type="ARBA" id="ARBA00004141"/>
    </source>
</evidence>
<accession>A0ABN2PG26</accession>
<feature type="transmembrane region" description="Helical" evidence="7">
    <location>
        <begin position="92"/>
        <end position="113"/>
    </location>
</feature>
<dbReference type="Pfam" id="PF13727">
    <property type="entry name" value="CoA_binding_3"/>
    <property type="match status" value="1"/>
</dbReference>
<feature type="transmembrane region" description="Helical" evidence="7">
    <location>
        <begin position="133"/>
        <end position="151"/>
    </location>
</feature>
<keyword evidence="3 9" id="KW-0808">Transferase</keyword>
<comment type="similarity">
    <text evidence="2">Belongs to the bacterial sugar transferase family.</text>
</comment>
<dbReference type="GO" id="GO:0016740">
    <property type="term" value="F:transferase activity"/>
    <property type="evidence" value="ECO:0007669"/>
    <property type="project" value="UniProtKB-KW"/>
</dbReference>
<keyword evidence="5 7" id="KW-1133">Transmembrane helix</keyword>
<keyword evidence="4 7" id="KW-0812">Transmembrane</keyword>
<feature type="transmembrane region" description="Helical" evidence="7">
    <location>
        <begin position="329"/>
        <end position="350"/>
    </location>
</feature>
<evidence type="ECO:0000256" key="2">
    <source>
        <dbReference type="ARBA" id="ARBA00006464"/>
    </source>
</evidence>
<dbReference type="Proteomes" id="UP001501343">
    <property type="component" value="Unassembled WGS sequence"/>
</dbReference>
<dbReference type="EMBL" id="BAAAOF010000002">
    <property type="protein sequence ID" value="GAA1919383.1"/>
    <property type="molecule type" value="Genomic_DNA"/>
</dbReference>
<name>A0ABN2PG26_9MICO</name>
<dbReference type="RefSeq" id="WP_248146039.1">
    <property type="nucleotide sequence ID" value="NZ_BAAAOF010000002.1"/>
</dbReference>
<organism evidence="9 10">
    <name type="scientific">Microbacterium aoyamense</name>
    <dbReference type="NCBI Taxonomy" id="344166"/>
    <lineage>
        <taxon>Bacteria</taxon>
        <taxon>Bacillati</taxon>
        <taxon>Actinomycetota</taxon>
        <taxon>Actinomycetes</taxon>
        <taxon>Micrococcales</taxon>
        <taxon>Microbacteriaceae</taxon>
        <taxon>Microbacterium</taxon>
    </lineage>
</organism>
<dbReference type="InterPro" id="IPR017475">
    <property type="entry name" value="EPS_sugar_tfrase"/>
</dbReference>
<dbReference type="InterPro" id="IPR003362">
    <property type="entry name" value="Bact_transf"/>
</dbReference>
<evidence type="ECO:0000313" key="9">
    <source>
        <dbReference type="EMBL" id="GAA1919383.1"/>
    </source>
</evidence>
<comment type="subcellular location">
    <subcellularLocation>
        <location evidence="1">Membrane</location>
        <topology evidence="1">Multi-pass membrane protein</topology>
    </subcellularLocation>
</comment>
<feature type="transmembrane region" description="Helical" evidence="7">
    <location>
        <begin position="157"/>
        <end position="175"/>
    </location>
</feature>